<reference evidence="1 2" key="1">
    <citation type="journal article" date="2014" name="Genome Announc.">
        <title>Complete Genome Sequence of Amino Acid-Utilizing Eubacterium acidaminophilum al-2 (DSM 3953).</title>
        <authorList>
            <person name="Poehlein A."/>
            <person name="Andreesen J.R."/>
            <person name="Daniel R."/>
        </authorList>
    </citation>
    <scope>NUCLEOTIDE SEQUENCE [LARGE SCALE GENOMIC DNA]</scope>
    <source>
        <strain evidence="1 2">DSM 3953</strain>
    </source>
</reference>
<dbReference type="AlphaFoldDB" id="W8U8G7"/>
<organism evidence="1 2">
    <name type="scientific">Peptoclostridium acidaminophilum DSM 3953</name>
    <dbReference type="NCBI Taxonomy" id="1286171"/>
    <lineage>
        <taxon>Bacteria</taxon>
        <taxon>Bacillati</taxon>
        <taxon>Bacillota</taxon>
        <taxon>Clostridia</taxon>
        <taxon>Peptostreptococcales</taxon>
        <taxon>Peptoclostridiaceae</taxon>
        <taxon>Peptoclostridium</taxon>
    </lineage>
</organism>
<dbReference type="STRING" id="1286171.EAL2_c18650"/>
<proteinExistence type="predicted"/>
<keyword evidence="2" id="KW-1185">Reference proteome</keyword>
<evidence type="ECO:0000313" key="1">
    <source>
        <dbReference type="EMBL" id="AHM57146.1"/>
    </source>
</evidence>
<dbReference type="EMBL" id="CP007452">
    <property type="protein sequence ID" value="AHM57146.1"/>
    <property type="molecule type" value="Genomic_DNA"/>
</dbReference>
<dbReference type="HOGENOM" id="CLU_3289785_0_0_9"/>
<name>W8U8G7_PEPAC</name>
<sequence length="40" mass="5027">MGCENSFKIVKKYSELKKYLKIEKIFEKHFYLYIIYKGRF</sequence>
<dbReference type="Proteomes" id="UP000019591">
    <property type="component" value="Chromosome"/>
</dbReference>
<gene>
    <name evidence="1" type="ORF">EAL2_c18650</name>
</gene>
<dbReference type="KEGG" id="eac:EAL2_c18650"/>
<accession>W8U8G7</accession>
<evidence type="ECO:0000313" key="2">
    <source>
        <dbReference type="Proteomes" id="UP000019591"/>
    </source>
</evidence>
<protein>
    <submittedName>
        <fullName evidence="1">Uncharacterized protein</fullName>
    </submittedName>
</protein>
<dbReference type="PATRIC" id="fig|1286171.3.peg.1814"/>